<proteinExistence type="predicted"/>
<accession>A0AAD5NWK1</accession>
<sequence length="193" mass="22443">MKEGDRAERIQGKEEGFKEIVQKKQKEVKEGWVEFDHRKQREPKESSFESNKEAVTLTVDCNRFNIEWSFPVHIDQDAFPVDFAWLVNFLDLNFKAHVPNDQFSNDGTESPKRKTFKNSNIDKGRKEASWKVKLIDKLVKMCFDRRAEFERSKGVREVSSGHEGGSISMTQLKEEGFVCEKVEDKGKKPAVKR</sequence>
<dbReference type="Proteomes" id="UP001064489">
    <property type="component" value="Chromosome 3"/>
</dbReference>
<dbReference type="EMBL" id="JAJSOW010000100">
    <property type="protein sequence ID" value="KAI9187096.1"/>
    <property type="molecule type" value="Genomic_DNA"/>
</dbReference>
<dbReference type="AlphaFoldDB" id="A0AAD5NWK1"/>
<keyword evidence="2" id="KW-1185">Reference proteome</keyword>
<gene>
    <name evidence="1" type="ORF">LWI28_024356</name>
</gene>
<organism evidence="1 2">
    <name type="scientific">Acer negundo</name>
    <name type="common">Box elder</name>
    <dbReference type="NCBI Taxonomy" id="4023"/>
    <lineage>
        <taxon>Eukaryota</taxon>
        <taxon>Viridiplantae</taxon>
        <taxon>Streptophyta</taxon>
        <taxon>Embryophyta</taxon>
        <taxon>Tracheophyta</taxon>
        <taxon>Spermatophyta</taxon>
        <taxon>Magnoliopsida</taxon>
        <taxon>eudicotyledons</taxon>
        <taxon>Gunneridae</taxon>
        <taxon>Pentapetalae</taxon>
        <taxon>rosids</taxon>
        <taxon>malvids</taxon>
        <taxon>Sapindales</taxon>
        <taxon>Sapindaceae</taxon>
        <taxon>Hippocastanoideae</taxon>
        <taxon>Acereae</taxon>
        <taxon>Acer</taxon>
    </lineage>
</organism>
<name>A0AAD5NWK1_ACENE</name>
<protein>
    <submittedName>
        <fullName evidence="1">Uncharacterized protein</fullName>
    </submittedName>
</protein>
<reference evidence="1" key="1">
    <citation type="journal article" date="2022" name="Plant J.">
        <title>Strategies of tolerance reflected in two North American maple genomes.</title>
        <authorList>
            <person name="McEvoy S.L."/>
            <person name="Sezen U.U."/>
            <person name="Trouern-Trend A."/>
            <person name="McMahon S.M."/>
            <person name="Schaberg P.G."/>
            <person name="Yang J."/>
            <person name="Wegrzyn J.L."/>
            <person name="Swenson N.G."/>
        </authorList>
    </citation>
    <scope>NUCLEOTIDE SEQUENCE</scope>
    <source>
        <strain evidence="1">91603</strain>
    </source>
</reference>
<evidence type="ECO:0000313" key="2">
    <source>
        <dbReference type="Proteomes" id="UP001064489"/>
    </source>
</evidence>
<comment type="caution">
    <text evidence="1">The sequence shown here is derived from an EMBL/GenBank/DDBJ whole genome shotgun (WGS) entry which is preliminary data.</text>
</comment>
<reference evidence="1" key="2">
    <citation type="submission" date="2023-02" db="EMBL/GenBank/DDBJ databases">
        <authorList>
            <person name="Swenson N.G."/>
            <person name="Wegrzyn J.L."/>
            <person name="Mcevoy S.L."/>
        </authorList>
    </citation>
    <scope>NUCLEOTIDE SEQUENCE</scope>
    <source>
        <strain evidence="1">91603</strain>
        <tissue evidence="1">Leaf</tissue>
    </source>
</reference>
<evidence type="ECO:0000313" key="1">
    <source>
        <dbReference type="EMBL" id="KAI9187096.1"/>
    </source>
</evidence>